<dbReference type="Proteomes" id="UP000297649">
    <property type="component" value="Unassembled WGS sequence"/>
</dbReference>
<comment type="caution">
    <text evidence="2">The sequence shown here is derived from an EMBL/GenBank/DDBJ whole genome shotgun (WGS) entry which is preliminary data.</text>
</comment>
<keyword evidence="3" id="KW-1185">Reference proteome</keyword>
<keyword evidence="1" id="KW-0812">Transmembrane</keyword>
<accession>A0A6H3NS42</accession>
<evidence type="ECO:0000313" key="3">
    <source>
        <dbReference type="Proteomes" id="UP000297649"/>
    </source>
</evidence>
<evidence type="ECO:0000313" key="2">
    <source>
        <dbReference type="EMBL" id="TGN12812.1"/>
    </source>
</evidence>
<dbReference type="RefSeq" id="WP_135744025.1">
    <property type="nucleotide sequence ID" value="NZ_RQHT01000012.1"/>
</dbReference>
<gene>
    <name evidence="2" type="ORF">EHR08_15810</name>
</gene>
<protein>
    <submittedName>
        <fullName evidence="2">Uncharacterized protein</fullName>
    </submittedName>
</protein>
<reference evidence="2" key="1">
    <citation type="journal article" date="2019" name="PLoS Negl. Trop. Dis.">
        <title>Revisiting the worldwide diversity of Leptospira species in the environment.</title>
        <authorList>
            <person name="Vincent A.T."/>
            <person name="Schiettekatte O."/>
            <person name="Bourhy P."/>
            <person name="Veyrier F.J."/>
            <person name="Picardeau M."/>
        </authorList>
    </citation>
    <scope>NUCLEOTIDE SEQUENCE [LARGE SCALE GENOMIC DNA]</scope>
    <source>
        <strain evidence="2">201601109</strain>
    </source>
</reference>
<proteinExistence type="predicted"/>
<organism evidence="2 3">
    <name type="scientific">Leptospira bandrabouensis</name>
    <dbReference type="NCBI Taxonomy" id="2484903"/>
    <lineage>
        <taxon>Bacteria</taxon>
        <taxon>Pseudomonadati</taxon>
        <taxon>Spirochaetota</taxon>
        <taxon>Spirochaetia</taxon>
        <taxon>Leptospirales</taxon>
        <taxon>Leptospiraceae</taxon>
        <taxon>Leptospira</taxon>
    </lineage>
</organism>
<name>A0A6H3NS42_9LEPT</name>
<feature type="transmembrane region" description="Helical" evidence="1">
    <location>
        <begin position="21"/>
        <end position="38"/>
    </location>
</feature>
<feature type="transmembrane region" description="Helical" evidence="1">
    <location>
        <begin position="50"/>
        <end position="72"/>
    </location>
</feature>
<keyword evidence="1" id="KW-0472">Membrane</keyword>
<dbReference type="EMBL" id="RQHU01000019">
    <property type="protein sequence ID" value="TGN12812.1"/>
    <property type="molecule type" value="Genomic_DNA"/>
</dbReference>
<sequence length="96" mass="11062">MKKRNKKTEFSFNDLSFRIPGIVILTFCIIAEFTIILLGRSSQVHLTENISFPGFLALGVVGLIMFIIPYILMGYDIYKKEKETKNWIDKQNSKGE</sequence>
<keyword evidence="1" id="KW-1133">Transmembrane helix</keyword>
<dbReference type="AlphaFoldDB" id="A0A6H3NS42"/>
<evidence type="ECO:0000256" key="1">
    <source>
        <dbReference type="SAM" id="Phobius"/>
    </source>
</evidence>